<dbReference type="SUPFAM" id="SSF51713">
    <property type="entry name" value="tRNA-guanine transglycosylase"/>
    <property type="match status" value="1"/>
</dbReference>
<feature type="binding site" evidence="7">
    <location>
        <position position="190"/>
    </location>
    <ligand>
        <name>substrate</name>
    </ligand>
</feature>
<dbReference type="InterPro" id="IPR050076">
    <property type="entry name" value="ArchSynthase1/Queuine_TRR"/>
</dbReference>
<evidence type="ECO:0000256" key="8">
    <source>
        <dbReference type="SAM" id="MobiDB-lite"/>
    </source>
</evidence>
<comment type="catalytic activity">
    <reaction evidence="6 7">
        <text>7-aminomethyl-7-carbaguanine + guanosine(34) in tRNA = 7-aminomethyl-7-carbaguanosine(34) in tRNA + guanine</text>
        <dbReference type="Rhea" id="RHEA:24104"/>
        <dbReference type="Rhea" id="RHEA-COMP:10341"/>
        <dbReference type="Rhea" id="RHEA-COMP:10342"/>
        <dbReference type="ChEBI" id="CHEBI:16235"/>
        <dbReference type="ChEBI" id="CHEBI:58703"/>
        <dbReference type="ChEBI" id="CHEBI:74269"/>
        <dbReference type="ChEBI" id="CHEBI:82833"/>
        <dbReference type="EC" id="2.4.2.29"/>
    </reaction>
</comment>
<proteinExistence type="inferred from homology"/>
<comment type="function">
    <text evidence="7">Catalyzes the base-exchange of a guanine (G) residue with the queuine precursor 7-aminomethyl-7-deazaguanine (PreQ1) at position 34 (anticodon wobble position) in tRNAs with GU(N) anticodons (tRNA-Asp, -Asn, -His and -Tyr). Catalysis occurs through a double-displacement mechanism. The nucleophile active site attacks the C1' of nucleotide 34 to detach the guanine base from the RNA, forming a covalent enzyme-RNA intermediate. The proton acceptor active site deprotonates the incoming PreQ1, allowing a nucleophilic attack on the C1' of the ribose to form the product. After dissociation, two additional enzymatic reactions on the tRNA convert PreQ1 to queuine (Q), resulting in the hypermodified nucleoside queuosine (7-(((4,5-cis-dihydroxy-2-cyclopenten-1-yl)amino)methyl)-7-deazaguanosine).</text>
</comment>
<name>A0A8A4TZ67_SULCO</name>
<comment type="similarity">
    <text evidence="7">Belongs to the queuine tRNA-ribosyltransferase family.</text>
</comment>
<dbReference type="PANTHER" id="PTHR46499">
    <property type="entry name" value="QUEUINE TRNA-RIBOSYLTRANSFERASE"/>
    <property type="match status" value="1"/>
</dbReference>
<dbReference type="InterPro" id="IPR036511">
    <property type="entry name" value="TGT-like_sf"/>
</dbReference>
<protein>
    <recommendedName>
        <fullName evidence="7">Queuine tRNA-ribosyltransferase</fullName>
        <ecNumber evidence="7">2.4.2.29</ecNumber>
    </recommendedName>
    <alternativeName>
        <fullName evidence="7">Guanine insertion enzyme</fullName>
    </alternativeName>
    <alternativeName>
        <fullName evidence="7">tRNA-guanine transglycosylase</fullName>
    </alternativeName>
</protein>
<feature type="binding site" evidence="7">
    <location>
        <position position="310"/>
    </location>
    <ligand>
        <name>Zn(2+)</name>
        <dbReference type="ChEBI" id="CHEBI:29105"/>
    </ligand>
</feature>
<keyword evidence="7" id="KW-0479">Metal-binding</keyword>
<gene>
    <name evidence="7 10" type="primary">tgt</name>
    <name evidence="10" type="ORF">J3U87_12955</name>
</gene>
<dbReference type="KEGG" id="scor:J3U87_12955"/>
<reference evidence="10" key="1">
    <citation type="submission" date="2021-03" db="EMBL/GenBank/DDBJ databases">
        <title>Acanthopleuribacteraceae sp. M133.</title>
        <authorList>
            <person name="Wang G."/>
        </authorList>
    </citation>
    <scope>NUCLEOTIDE SEQUENCE</scope>
    <source>
        <strain evidence="10">M133</strain>
    </source>
</reference>
<evidence type="ECO:0000256" key="6">
    <source>
        <dbReference type="ARBA" id="ARBA00050112"/>
    </source>
</evidence>
<dbReference type="Proteomes" id="UP000663929">
    <property type="component" value="Chromosome"/>
</dbReference>
<feature type="region of interest" description="RNA binding; important for wobble base 34 recognition" evidence="7">
    <location>
        <begin position="272"/>
        <end position="276"/>
    </location>
</feature>
<evidence type="ECO:0000256" key="7">
    <source>
        <dbReference type="HAMAP-Rule" id="MF_00168"/>
    </source>
</evidence>
<dbReference type="FunFam" id="3.20.20.105:FF:000001">
    <property type="entry name" value="Queuine tRNA-ribosyltransferase"/>
    <property type="match status" value="1"/>
</dbReference>
<feature type="binding site" evidence="7">
    <location>
        <position position="336"/>
    </location>
    <ligand>
        <name>Zn(2+)</name>
        <dbReference type="ChEBI" id="CHEBI:29105"/>
    </ligand>
</feature>
<evidence type="ECO:0000313" key="10">
    <source>
        <dbReference type="EMBL" id="QTD54394.1"/>
    </source>
</evidence>
<dbReference type="PANTHER" id="PTHR46499:SF1">
    <property type="entry name" value="QUEUINE TRNA-RIBOSYLTRANSFERASE"/>
    <property type="match status" value="1"/>
</dbReference>
<dbReference type="EC" id="2.4.2.29" evidence="7"/>
<feature type="binding site" evidence="7">
    <location>
        <position position="148"/>
    </location>
    <ligand>
        <name>substrate</name>
    </ligand>
</feature>
<sequence length="398" mass="43741">MSLFKFAISKKDHESGARLGRLHTAHGWVDTPVFMAVGTQGTVKGMTPVQLREAGVGMVLGNTYHLMLRPTAELIAELGGLHRFMGWDGPILTDSGGFQVFSLADLTKRTDDGVTFRSHIDGAKHWLDAKRSMEVQRLLGSDVVMAFDDCTPYPSTREQTEASMRLTHRWADMSLDHFQGGQQALFGIVQGGMFPDLREESARVLCEKPFHGFAIGGLSVGESKDLMYPILRHTAPLLPDEKPRYLMGVGTPADLVNAVSVGVDMFDCVMPTRNARNGYAFTSEGAVSIKKAENKRSEKALDPACSCYTCKNFSRAYLNHVFKANEILSSVLMTYHNLAYYQDLMASMRAAIQEGRFAELKSRILSTYGAEDIETVNAPERAPTSSPNPSVAEEPSCG</sequence>
<evidence type="ECO:0000256" key="2">
    <source>
        <dbReference type="ARBA" id="ARBA00022676"/>
    </source>
</evidence>
<accession>A0A8A4TZ67</accession>
<keyword evidence="2 7" id="KW-0328">Glycosyltransferase</keyword>
<dbReference type="UniPathway" id="UPA00392"/>
<evidence type="ECO:0000256" key="3">
    <source>
        <dbReference type="ARBA" id="ARBA00022679"/>
    </source>
</evidence>
<feature type="binding site" evidence="7">
    <location>
        <begin position="94"/>
        <end position="98"/>
    </location>
    <ligand>
        <name>substrate</name>
    </ligand>
</feature>
<dbReference type="GO" id="GO:0008479">
    <property type="term" value="F:tRNA-guanosine(34) queuine transglycosylase activity"/>
    <property type="evidence" value="ECO:0007669"/>
    <property type="project" value="UniProtKB-UniRule"/>
</dbReference>
<dbReference type="GO" id="GO:0046872">
    <property type="term" value="F:metal ion binding"/>
    <property type="evidence" value="ECO:0007669"/>
    <property type="project" value="UniProtKB-KW"/>
</dbReference>
<evidence type="ECO:0000313" key="11">
    <source>
        <dbReference type="Proteomes" id="UP000663929"/>
    </source>
</evidence>
<keyword evidence="7" id="KW-0862">Zinc</keyword>
<feature type="region of interest" description="Disordered" evidence="8">
    <location>
        <begin position="375"/>
        <end position="398"/>
    </location>
</feature>
<keyword evidence="11" id="KW-1185">Reference proteome</keyword>
<feature type="domain" description="tRNA-guanine(15) transglycosylase-like" evidence="9">
    <location>
        <begin position="15"/>
        <end position="368"/>
    </location>
</feature>
<dbReference type="HAMAP" id="MF_00168">
    <property type="entry name" value="Q_tRNA_Tgt"/>
    <property type="match status" value="1"/>
</dbReference>
<feature type="binding site" evidence="7">
    <location>
        <position position="307"/>
    </location>
    <ligand>
        <name>Zn(2+)</name>
        <dbReference type="ChEBI" id="CHEBI:29105"/>
    </ligand>
</feature>
<dbReference type="GO" id="GO:0005829">
    <property type="term" value="C:cytosol"/>
    <property type="evidence" value="ECO:0007669"/>
    <property type="project" value="TreeGrafter"/>
</dbReference>
<evidence type="ECO:0000259" key="9">
    <source>
        <dbReference type="Pfam" id="PF01702"/>
    </source>
</evidence>
<dbReference type="NCBIfam" id="TIGR00449">
    <property type="entry name" value="tgt_general"/>
    <property type="match status" value="1"/>
</dbReference>
<dbReference type="EMBL" id="CP071793">
    <property type="protein sequence ID" value="QTD54394.1"/>
    <property type="molecule type" value="Genomic_DNA"/>
</dbReference>
<comment type="subunit">
    <text evidence="7">Homodimer. Within each dimer, one monomer is responsible for RNA recognition and catalysis, while the other monomer binds to the replacement base PreQ1.</text>
</comment>
<dbReference type="InterPro" id="IPR002616">
    <property type="entry name" value="tRNA_ribo_trans-like"/>
</dbReference>
<dbReference type="InterPro" id="IPR004803">
    <property type="entry name" value="TGT"/>
</dbReference>
<evidence type="ECO:0000256" key="5">
    <source>
        <dbReference type="ARBA" id="ARBA00022785"/>
    </source>
</evidence>
<dbReference type="RefSeq" id="WP_420038301.1">
    <property type="nucleotide sequence ID" value="NZ_CP071793.1"/>
</dbReference>
<keyword evidence="3 7" id="KW-0808">Transferase</keyword>
<comment type="cofactor">
    <cofactor evidence="7">
        <name>Zn(2+)</name>
        <dbReference type="ChEBI" id="CHEBI:29105"/>
    </cofactor>
    <text evidence="7">Binds 1 zinc ion per subunit.</text>
</comment>
<dbReference type="GO" id="GO:0008616">
    <property type="term" value="P:tRNA queuosine(34) biosynthetic process"/>
    <property type="evidence" value="ECO:0007669"/>
    <property type="project" value="UniProtKB-UniRule"/>
</dbReference>
<keyword evidence="5 7" id="KW-0671">Queuosine biosynthesis</keyword>
<evidence type="ECO:0000256" key="1">
    <source>
        <dbReference type="ARBA" id="ARBA00004691"/>
    </source>
</evidence>
<evidence type="ECO:0000256" key="4">
    <source>
        <dbReference type="ARBA" id="ARBA00022694"/>
    </source>
</evidence>
<feature type="active site" description="Nucleophile" evidence="7">
    <location>
        <position position="267"/>
    </location>
</feature>
<comment type="pathway">
    <text evidence="1 7">tRNA modification; tRNA-queuosine biosynthesis.</text>
</comment>
<feature type="region of interest" description="RNA binding" evidence="7">
    <location>
        <begin position="248"/>
        <end position="254"/>
    </location>
</feature>
<dbReference type="Gene3D" id="3.20.20.105">
    <property type="entry name" value="Queuine tRNA-ribosyltransferase-like"/>
    <property type="match status" value="1"/>
</dbReference>
<feature type="binding site" evidence="7">
    <location>
        <position position="305"/>
    </location>
    <ligand>
        <name>Zn(2+)</name>
        <dbReference type="ChEBI" id="CHEBI:29105"/>
    </ligand>
</feature>
<dbReference type="NCBIfam" id="TIGR00430">
    <property type="entry name" value="Q_tRNA_tgt"/>
    <property type="match status" value="1"/>
</dbReference>
<dbReference type="AlphaFoldDB" id="A0A8A4TZ67"/>
<organism evidence="10 11">
    <name type="scientific">Sulfidibacter corallicola</name>
    <dbReference type="NCBI Taxonomy" id="2818388"/>
    <lineage>
        <taxon>Bacteria</taxon>
        <taxon>Pseudomonadati</taxon>
        <taxon>Acidobacteriota</taxon>
        <taxon>Holophagae</taxon>
        <taxon>Acanthopleuribacterales</taxon>
        <taxon>Acanthopleuribacteraceae</taxon>
        <taxon>Sulfidibacter</taxon>
    </lineage>
</organism>
<feature type="active site" description="Proton acceptor" evidence="7">
    <location>
        <position position="94"/>
    </location>
</feature>
<keyword evidence="4 7" id="KW-0819">tRNA processing</keyword>
<feature type="binding site" evidence="7">
    <location>
        <position position="217"/>
    </location>
    <ligand>
        <name>substrate</name>
    </ligand>
</feature>
<dbReference type="Pfam" id="PF01702">
    <property type="entry name" value="TGT"/>
    <property type="match status" value="1"/>
</dbReference>